<dbReference type="InterPro" id="IPR014718">
    <property type="entry name" value="GH-type_carb-bd"/>
</dbReference>
<dbReference type="Gene3D" id="2.70.98.10">
    <property type="match status" value="1"/>
</dbReference>
<evidence type="ECO:0000313" key="4">
    <source>
        <dbReference type="EMBL" id="GAA0368683.1"/>
    </source>
</evidence>
<dbReference type="Pfam" id="PF01263">
    <property type="entry name" value="Aldose_epim"/>
    <property type="match status" value="1"/>
</dbReference>
<dbReference type="EMBL" id="BAAAEI010000023">
    <property type="protein sequence ID" value="GAA0368683.1"/>
    <property type="molecule type" value="Genomic_DNA"/>
</dbReference>
<evidence type="ECO:0000256" key="3">
    <source>
        <dbReference type="ARBA" id="ARBA00023277"/>
    </source>
</evidence>
<dbReference type="PANTHER" id="PTHR10091:SF0">
    <property type="entry name" value="GALACTOSE MUTAROTASE"/>
    <property type="match status" value="1"/>
</dbReference>
<dbReference type="PANTHER" id="PTHR10091">
    <property type="entry name" value="ALDOSE-1-EPIMERASE"/>
    <property type="match status" value="1"/>
</dbReference>
<accession>A0ABP3HE25</accession>
<comment type="similarity">
    <text evidence="1">Belongs to the aldose epimerase family.</text>
</comment>
<proteinExistence type="inferred from homology"/>
<keyword evidence="2" id="KW-0413">Isomerase</keyword>
<keyword evidence="5" id="KW-1185">Reference proteome</keyword>
<dbReference type="SUPFAM" id="SSF74650">
    <property type="entry name" value="Galactose mutarotase-like"/>
    <property type="match status" value="1"/>
</dbReference>
<comment type="caution">
    <text evidence="4">The sequence shown here is derived from an EMBL/GenBank/DDBJ whole genome shotgun (WGS) entry which is preliminary data.</text>
</comment>
<reference evidence="5" key="1">
    <citation type="journal article" date="2019" name="Int. J. Syst. Evol. Microbiol.">
        <title>The Global Catalogue of Microorganisms (GCM) 10K type strain sequencing project: providing services to taxonomists for standard genome sequencing and annotation.</title>
        <authorList>
            <consortium name="The Broad Institute Genomics Platform"/>
            <consortium name="The Broad Institute Genome Sequencing Center for Infectious Disease"/>
            <person name="Wu L."/>
            <person name="Ma J."/>
        </authorList>
    </citation>
    <scope>NUCLEOTIDE SEQUENCE [LARGE SCALE GENOMIC DNA]</scope>
    <source>
        <strain evidence="5">JCM 13378</strain>
    </source>
</reference>
<evidence type="ECO:0000313" key="5">
    <source>
        <dbReference type="Proteomes" id="UP001501757"/>
    </source>
</evidence>
<keyword evidence="3" id="KW-0119">Carbohydrate metabolism</keyword>
<dbReference type="InterPro" id="IPR011013">
    <property type="entry name" value="Gal_mutarotase_sf_dom"/>
</dbReference>
<sequence length="310" mass="34337">MSVKVFRLTNRVGDAVAILDWGARLHSWSTRLGSGRRGIVLGYTDVQHYQNDPYHLGALVGPYANRIGGGRLKIASQTYLLQQNEGANHLHGGAKGLHHVQWQCLDVSDTHVVLQYQQQDGEGGYPGPVTYQLEFELDNHSRLWLSIQAEVAQISLIGPTLHPYFNLSADLGRVDGHHLQIHAEHFAVVDAQGIPTGELRSVKGSNFDFRYPRQIAGTVVDHNFVVGGSLKQPAASLTSPDQRLQLSVSADYPGLQFYTGEHLGTPFIPRQGLCLEPQFFPDSPNQIGFPFHFSQPHKPFAATLCYQLDK</sequence>
<protein>
    <submittedName>
        <fullName evidence="4">Galactose mutarotase</fullName>
    </submittedName>
</protein>
<gene>
    <name evidence="4" type="ORF">GCM10009092_36200</name>
</gene>
<organism evidence="4 5">
    <name type="scientific">Bowmanella denitrificans</name>
    <dbReference type="NCBI Taxonomy" id="366582"/>
    <lineage>
        <taxon>Bacteria</taxon>
        <taxon>Pseudomonadati</taxon>
        <taxon>Pseudomonadota</taxon>
        <taxon>Gammaproteobacteria</taxon>
        <taxon>Alteromonadales</taxon>
        <taxon>Alteromonadaceae</taxon>
        <taxon>Bowmanella</taxon>
    </lineage>
</organism>
<dbReference type="CDD" id="cd09019">
    <property type="entry name" value="galactose_mutarotase_like"/>
    <property type="match status" value="1"/>
</dbReference>
<evidence type="ECO:0000256" key="2">
    <source>
        <dbReference type="ARBA" id="ARBA00023235"/>
    </source>
</evidence>
<dbReference type="Proteomes" id="UP001501757">
    <property type="component" value="Unassembled WGS sequence"/>
</dbReference>
<name>A0ABP3HE25_9ALTE</name>
<dbReference type="RefSeq" id="WP_343846857.1">
    <property type="nucleotide sequence ID" value="NZ_BAAAEI010000023.1"/>
</dbReference>
<dbReference type="InterPro" id="IPR047215">
    <property type="entry name" value="Galactose_mutarotase-like"/>
</dbReference>
<evidence type="ECO:0000256" key="1">
    <source>
        <dbReference type="ARBA" id="ARBA00006206"/>
    </source>
</evidence>
<dbReference type="InterPro" id="IPR008183">
    <property type="entry name" value="Aldose_1/G6P_1-epimerase"/>
</dbReference>